<evidence type="ECO:0000259" key="1">
    <source>
        <dbReference type="Pfam" id="PF24118"/>
    </source>
</evidence>
<reference evidence="2" key="1">
    <citation type="submission" date="2020-09" db="EMBL/GenBank/DDBJ databases">
        <title>Genome-Enabled Discovery of Anthraquinone Biosynthesis in Senna tora.</title>
        <authorList>
            <person name="Kang S.-H."/>
            <person name="Pandey R.P."/>
            <person name="Lee C.-M."/>
            <person name="Sim J.-S."/>
            <person name="Jeong J.-T."/>
            <person name="Choi B.-S."/>
            <person name="Jung M."/>
            <person name="Ginzburg D."/>
            <person name="Zhao K."/>
            <person name="Won S.Y."/>
            <person name="Oh T.-J."/>
            <person name="Yu Y."/>
            <person name="Kim N.-H."/>
            <person name="Lee O.R."/>
            <person name="Lee T.-H."/>
            <person name="Bashyal P."/>
            <person name="Kim T.-S."/>
            <person name="Lee W.-H."/>
            <person name="Kawkins C."/>
            <person name="Kim C.-K."/>
            <person name="Kim J.S."/>
            <person name="Ahn B.O."/>
            <person name="Rhee S.Y."/>
            <person name="Sohng J.K."/>
        </authorList>
    </citation>
    <scope>NUCLEOTIDE SEQUENCE</scope>
    <source>
        <tissue evidence="2">Leaf</tissue>
    </source>
</reference>
<dbReference type="Pfam" id="PF24118">
    <property type="entry name" value="DUF7392"/>
    <property type="match status" value="1"/>
</dbReference>
<dbReference type="PANTHER" id="PTHR38226:SF3">
    <property type="entry name" value="(WILD MALAYSIAN BANANA) HYPOTHETICAL PROTEIN"/>
    <property type="match status" value="1"/>
</dbReference>
<name>A0A834W1W6_9FABA</name>
<feature type="domain" description="DUF7392" evidence="1">
    <location>
        <begin position="15"/>
        <end position="127"/>
    </location>
</feature>
<dbReference type="AlphaFoldDB" id="A0A834W1W6"/>
<sequence>MLKGISNVGVLMEHSFLDAYAGDSRDGCSAAKLCSGDIISMNSAATTSKDLNDLCYAVLALFRSRFAKMEGMTSGLCLKGQSMPRVICIHVWKSLQFCYSWILNSDHTKWMLPYLERFSINMKYDIYRVVYVSGNDTDIHNNINSGLNLQCFSSHHKLDNGEDSRERKVIQN</sequence>
<accession>A0A834W1W6</accession>
<dbReference type="InterPro" id="IPR055816">
    <property type="entry name" value="DUF7392"/>
</dbReference>
<organism evidence="2 3">
    <name type="scientific">Senna tora</name>
    <dbReference type="NCBI Taxonomy" id="362788"/>
    <lineage>
        <taxon>Eukaryota</taxon>
        <taxon>Viridiplantae</taxon>
        <taxon>Streptophyta</taxon>
        <taxon>Embryophyta</taxon>
        <taxon>Tracheophyta</taxon>
        <taxon>Spermatophyta</taxon>
        <taxon>Magnoliopsida</taxon>
        <taxon>eudicotyledons</taxon>
        <taxon>Gunneridae</taxon>
        <taxon>Pentapetalae</taxon>
        <taxon>rosids</taxon>
        <taxon>fabids</taxon>
        <taxon>Fabales</taxon>
        <taxon>Fabaceae</taxon>
        <taxon>Caesalpinioideae</taxon>
        <taxon>Cassia clade</taxon>
        <taxon>Senna</taxon>
    </lineage>
</organism>
<dbReference type="PANTHER" id="PTHR38226">
    <property type="entry name" value="(WILD MALAYSIAN BANANA) HYPOTHETICAL PROTEIN"/>
    <property type="match status" value="1"/>
</dbReference>
<dbReference type="EMBL" id="JAAIUW010000013">
    <property type="protein sequence ID" value="KAF7801244.1"/>
    <property type="molecule type" value="Genomic_DNA"/>
</dbReference>
<dbReference type="Proteomes" id="UP000634136">
    <property type="component" value="Unassembled WGS sequence"/>
</dbReference>
<dbReference type="OrthoDB" id="1848500at2759"/>
<evidence type="ECO:0000313" key="3">
    <source>
        <dbReference type="Proteomes" id="UP000634136"/>
    </source>
</evidence>
<keyword evidence="3" id="KW-1185">Reference proteome</keyword>
<gene>
    <name evidence="2" type="ORF">G2W53_040355</name>
</gene>
<comment type="caution">
    <text evidence="2">The sequence shown here is derived from an EMBL/GenBank/DDBJ whole genome shotgun (WGS) entry which is preliminary data.</text>
</comment>
<protein>
    <recommendedName>
        <fullName evidence="1">DUF7392 domain-containing protein</fullName>
    </recommendedName>
</protein>
<proteinExistence type="predicted"/>
<evidence type="ECO:0000313" key="2">
    <source>
        <dbReference type="EMBL" id="KAF7801244.1"/>
    </source>
</evidence>